<dbReference type="Proteomes" id="UP001600109">
    <property type="component" value="Unassembled WGS sequence"/>
</dbReference>
<keyword evidence="2" id="KW-1185">Reference proteome</keyword>
<gene>
    <name evidence="1" type="ORF">ACFX5E_02045</name>
</gene>
<dbReference type="EMBL" id="JBHZPZ010000002">
    <property type="protein sequence ID" value="MFE3866854.1"/>
    <property type="molecule type" value="Genomic_DNA"/>
</dbReference>
<organism evidence="1 2">
    <name type="scientific">Flavobacterium xylosi</name>
    <dbReference type="NCBI Taxonomy" id="3230415"/>
    <lineage>
        <taxon>Bacteria</taxon>
        <taxon>Pseudomonadati</taxon>
        <taxon>Bacteroidota</taxon>
        <taxon>Flavobacteriia</taxon>
        <taxon>Flavobacteriales</taxon>
        <taxon>Flavobacteriaceae</taxon>
        <taxon>Flavobacterium</taxon>
    </lineage>
</organism>
<proteinExistence type="predicted"/>
<evidence type="ECO:0000313" key="1">
    <source>
        <dbReference type="EMBL" id="MFE3866854.1"/>
    </source>
</evidence>
<sequence length="76" mass="8814">MNTEVIKKELIEMLLKENNTSTLLAIKKILQSTSESETDVKNIKKKLAESKKQYQNEETIAYESILKESETKYFGK</sequence>
<name>A0ABW6HSD4_9FLAO</name>
<dbReference type="RefSeq" id="WP_379853504.1">
    <property type="nucleotide sequence ID" value="NZ_JBHZPZ010000002.1"/>
</dbReference>
<accession>A0ABW6HSD4</accession>
<comment type="caution">
    <text evidence="1">The sequence shown here is derived from an EMBL/GenBank/DDBJ whole genome shotgun (WGS) entry which is preliminary data.</text>
</comment>
<evidence type="ECO:0000313" key="2">
    <source>
        <dbReference type="Proteomes" id="UP001600109"/>
    </source>
</evidence>
<reference evidence="1 2" key="1">
    <citation type="submission" date="2024-06" db="EMBL/GenBank/DDBJ databases">
        <title>Flavobacterium spp. isolated from glacier.</title>
        <authorList>
            <person name="Han D."/>
        </authorList>
    </citation>
    <scope>NUCLEOTIDE SEQUENCE [LARGE SCALE GENOMIC DNA]</scope>
    <source>
        <strain evidence="1 2">LS2P90</strain>
    </source>
</reference>
<protein>
    <submittedName>
        <fullName evidence="1">Uncharacterized protein</fullName>
    </submittedName>
</protein>